<reference evidence="1" key="1">
    <citation type="submission" date="2018-06" db="EMBL/GenBank/DDBJ databases">
        <authorList>
            <person name="Zhirakovskaya E."/>
        </authorList>
    </citation>
    <scope>NUCLEOTIDE SEQUENCE</scope>
</reference>
<proteinExistence type="predicted"/>
<dbReference type="EMBL" id="UOFR01000067">
    <property type="protein sequence ID" value="VAW99481.1"/>
    <property type="molecule type" value="Genomic_DNA"/>
</dbReference>
<dbReference type="AlphaFoldDB" id="A0A3B1A5Y5"/>
<gene>
    <name evidence="1" type="ORF">MNBD_GAMMA21-1944</name>
</gene>
<sequence length="257" mass="29529">MWKKLRIGILLFIFFLVAADTYMTKYRAVSWDDTLWVAIYPINVDNDPQIEKYISGLSNRSFAKIESFFAEEAEEFKLALKKPFQLMIAHTVNELPPAPPGSIEGESSNMLQIAWWSLKLRYWAFKHDESDFSPHIKIFVIYHSYEKEEQLAHSLGMEKGMIGVVHGYAHREMEGKNNLVIAHEILHTIGATDKYDPMTGEPIFPDGYAEPDKNPRYPQLYTELMGGRTPLSADVSVMPRRLNSVLIGERTATEINW</sequence>
<evidence type="ECO:0000313" key="1">
    <source>
        <dbReference type="EMBL" id="VAW99481.1"/>
    </source>
</evidence>
<accession>A0A3B1A5Y5</accession>
<protein>
    <submittedName>
        <fullName evidence="1">Uncharacterized protein</fullName>
    </submittedName>
</protein>
<organism evidence="1">
    <name type="scientific">hydrothermal vent metagenome</name>
    <dbReference type="NCBI Taxonomy" id="652676"/>
    <lineage>
        <taxon>unclassified sequences</taxon>
        <taxon>metagenomes</taxon>
        <taxon>ecological metagenomes</taxon>
    </lineage>
</organism>
<name>A0A3B1A5Y5_9ZZZZ</name>